<dbReference type="NCBIfam" id="TIGR02232">
    <property type="entry name" value="myxo_disulf_rpt"/>
    <property type="match status" value="1"/>
</dbReference>
<dbReference type="eggNOG" id="COG4447">
    <property type="taxonomic scope" value="Bacteria"/>
</dbReference>
<dbReference type="PROSITE" id="PS51257">
    <property type="entry name" value="PROKAR_LIPOPROTEIN"/>
    <property type="match status" value="1"/>
</dbReference>
<dbReference type="Proteomes" id="UP000001880">
    <property type="component" value="Chromosome"/>
</dbReference>
<organism evidence="5 6">
    <name type="scientific">Haliangium ochraceum (strain DSM 14365 / JCM 11303 / SMP-2)</name>
    <dbReference type="NCBI Taxonomy" id="502025"/>
    <lineage>
        <taxon>Bacteria</taxon>
        <taxon>Pseudomonadati</taxon>
        <taxon>Myxococcota</taxon>
        <taxon>Polyangia</taxon>
        <taxon>Haliangiales</taxon>
        <taxon>Kofleriaceae</taxon>
        <taxon>Haliangium</taxon>
    </lineage>
</organism>
<proteinExistence type="predicted"/>
<keyword evidence="6" id="KW-1185">Reference proteome</keyword>
<keyword evidence="1 4" id="KW-0732">Signal</keyword>
<reference evidence="5 6" key="1">
    <citation type="journal article" date="2010" name="Stand. Genomic Sci.">
        <title>Complete genome sequence of Haliangium ochraceum type strain (SMP-2).</title>
        <authorList>
            <consortium name="US DOE Joint Genome Institute (JGI-PGF)"/>
            <person name="Ivanova N."/>
            <person name="Daum C."/>
            <person name="Lang E."/>
            <person name="Abt B."/>
            <person name="Kopitz M."/>
            <person name="Saunders E."/>
            <person name="Lapidus A."/>
            <person name="Lucas S."/>
            <person name="Glavina Del Rio T."/>
            <person name="Nolan M."/>
            <person name="Tice H."/>
            <person name="Copeland A."/>
            <person name="Cheng J.F."/>
            <person name="Chen F."/>
            <person name="Bruce D."/>
            <person name="Goodwin L."/>
            <person name="Pitluck S."/>
            <person name="Mavromatis K."/>
            <person name="Pati A."/>
            <person name="Mikhailova N."/>
            <person name="Chen A."/>
            <person name="Palaniappan K."/>
            <person name="Land M."/>
            <person name="Hauser L."/>
            <person name="Chang Y.J."/>
            <person name="Jeffries C.D."/>
            <person name="Detter J.C."/>
            <person name="Brettin T."/>
            <person name="Rohde M."/>
            <person name="Goker M."/>
            <person name="Bristow J."/>
            <person name="Markowitz V."/>
            <person name="Eisen J.A."/>
            <person name="Hugenholtz P."/>
            <person name="Kyrpides N.C."/>
            <person name="Klenk H.P."/>
        </authorList>
    </citation>
    <scope>NUCLEOTIDE SEQUENCE [LARGE SCALE GENOMIC DNA]</scope>
    <source>
        <strain evidence="6">DSM 14365 / CIP 107738 / JCM 11303 / AJ 13395 / SMP-2</strain>
    </source>
</reference>
<gene>
    <name evidence="5" type="ordered locus">Hoch_5301</name>
</gene>
<sequence>MRHIRAGVGFVWRAVAVALLFAAGACIDDGSVLCPGADGIRCPASLVCTADGTGCRIPGSSCGDGVVEPGEGEVCDDGNVESGDGCRGDCASNERCGNGTVDAISDNTAGFEECDAGELNSDDIGLCTLDCTLNCGDGEHDYLEECDDAVFDSICLDYGFDWGATACTRCVADLDDCGRIDWERSSDVAGIGVLNAVWGLGPGLLFAAGANDDGTRDAIVRYDPARNLWVSAGAPTRAGAFHGIWGLGDDEVYFVGELGRVLLYDGVGWQALETGVEYALRAVWGSYLKGEALLFAAGDSAAILRYDGRTWRDEALPAELPDDARIAALWGSSPRDVYAVGGAGLILHYDGERWVREAAGLTGADLRDIWGSEGEVFAVGSEGVVLHYDSDGWTIMDEVRGPDTNLPESRPMPTLYAVWGSAPDHVVAVGDQLTMLVYDGNSWSRLNSATDALVRDLWGLREFGLLGVGERDQVFRHYGWSRPSRLARPLFAEIIDLWGRASDDILALTSREPFLIHFDGTEWRALEENHPELMILLPDKDDGTTPLRDMWGDAEGVIHAVGDDSLILRYQPGEGWTQVALDASVPRRGLNSVWGTEAGELYAVGEAVEGEPALILHYDGSAWTQMSNGATATLHSVWAHDKRAFAVGENGTILTYAAEDGGIWTHMNSPTREPLYGVWGAGQGLVRVVGAEGTLLVYAPSTGWAHVEAPSVGAEDLYAIWGSDAEHVFAVGAEGTLLFDNGDDGWTPVRVGTDRTLRSVWGVRSTGNHLRAVMVGGDAGAFDHLFITDSSTFP</sequence>
<evidence type="ECO:0000256" key="1">
    <source>
        <dbReference type="ARBA" id="ARBA00022729"/>
    </source>
</evidence>
<dbReference type="InterPro" id="IPR011936">
    <property type="entry name" value="Myxo_disulph_rpt"/>
</dbReference>
<evidence type="ECO:0000256" key="3">
    <source>
        <dbReference type="ARBA" id="ARBA00023157"/>
    </source>
</evidence>
<protein>
    <submittedName>
        <fullName evidence="5">Cysteine-rich repeat protein</fullName>
    </submittedName>
</protein>
<feature type="chain" id="PRO_5003011648" evidence="4">
    <location>
        <begin position="28"/>
        <end position="794"/>
    </location>
</feature>
<evidence type="ECO:0000313" key="5">
    <source>
        <dbReference type="EMBL" id="ACY17786.1"/>
    </source>
</evidence>
<dbReference type="STRING" id="502025.Hoch_5301"/>
<dbReference type="SUPFAM" id="SSF117281">
    <property type="entry name" value="Kelch motif"/>
    <property type="match status" value="1"/>
</dbReference>
<dbReference type="InterPro" id="IPR015915">
    <property type="entry name" value="Kelch-typ_b-propeller"/>
</dbReference>
<feature type="signal peptide" evidence="4">
    <location>
        <begin position="1"/>
        <end position="27"/>
    </location>
</feature>
<dbReference type="Pfam" id="PF13948">
    <property type="entry name" value="DUF4215"/>
    <property type="match status" value="1"/>
</dbReference>
<dbReference type="KEGG" id="hoh:Hoch_5301"/>
<name>D0LXN1_HALO1</name>
<dbReference type="AlphaFoldDB" id="D0LXN1"/>
<evidence type="ECO:0000313" key="6">
    <source>
        <dbReference type="Proteomes" id="UP000001880"/>
    </source>
</evidence>
<keyword evidence="2" id="KW-0677">Repeat</keyword>
<dbReference type="HOGENOM" id="CLU_373296_0_0_7"/>
<dbReference type="RefSeq" id="WP_012830378.1">
    <property type="nucleotide sequence ID" value="NC_013440.1"/>
</dbReference>
<accession>D0LXN1</accession>
<dbReference type="EMBL" id="CP001804">
    <property type="protein sequence ID" value="ACY17786.1"/>
    <property type="molecule type" value="Genomic_DNA"/>
</dbReference>
<evidence type="ECO:0000256" key="4">
    <source>
        <dbReference type="SAM" id="SignalP"/>
    </source>
</evidence>
<keyword evidence="3" id="KW-1015">Disulfide bond</keyword>
<evidence type="ECO:0000256" key="2">
    <source>
        <dbReference type="ARBA" id="ARBA00022737"/>
    </source>
</evidence>